<evidence type="ECO:0000313" key="8">
    <source>
        <dbReference type="EMBL" id="MBO1264581.1"/>
    </source>
</evidence>
<dbReference type="AlphaFoldDB" id="A0A939HAR0"/>
<comment type="subcellular location">
    <subcellularLocation>
        <location evidence="1">Cell membrane</location>
        <topology evidence="1">Multi-pass membrane protein</topology>
    </subcellularLocation>
</comment>
<reference evidence="8" key="1">
    <citation type="submission" date="2021-03" db="EMBL/GenBank/DDBJ databases">
        <title>Proteiniclasticum marinus sp. nov., isolated from tidal flat sediment.</title>
        <authorList>
            <person name="Namirimu T."/>
            <person name="Yang J.-A."/>
            <person name="Yang S.-H."/>
            <person name="Kim Y.-J."/>
            <person name="Kwon K.K."/>
        </authorList>
    </citation>
    <scope>NUCLEOTIDE SEQUENCE</scope>
    <source>
        <strain evidence="8">SCR006</strain>
    </source>
</reference>
<proteinExistence type="inferred from homology"/>
<evidence type="ECO:0000256" key="7">
    <source>
        <dbReference type="SAM" id="Phobius"/>
    </source>
</evidence>
<gene>
    <name evidence="8" type="ORF">J3A84_05955</name>
</gene>
<accession>A0A939HAR0</accession>
<evidence type="ECO:0000256" key="2">
    <source>
        <dbReference type="ARBA" id="ARBA00005262"/>
    </source>
</evidence>
<dbReference type="GO" id="GO:0015109">
    <property type="term" value="F:chromate transmembrane transporter activity"/>
    <property type="evidence" value="ECO:0007669"/>
    <property type="project" value="InterPro"/>
</dbReference>
<dbReference type="Pfam" id="PF02417">
    <property type="entry name" value="Chromate_transp"/>
    <property type="match status" value="1"/>
</dbReference>
<name>A0A939HAR0_9CLOT</name>
<comment type="similarity">
    <text evidence="2">Belongs to the chromate ion transporter (CHR) (TC 2.A.51) family.</text>
</comment>
<feature type="transmembrane region" description="Helical" evidence="7">
    <location>
        <begin position="49"/>
        <end position="69"/>
    </location>
</feature>
<evidence type="ECO:0000256" key="5">
    <source>
        <dbReference type="ARBA" id="ARBA00022989"/>
    </source>
</evidence>
<dbReference type="PANTHER" id="PTHR43663">
    <property type="entry name" value="CHROMATE TRANSPORT PROTEIN-RELATED"/>
    <property type="match status" value="1"/>
</dbReference>
<evidence type="ECO:0000256" key="1">
    <source>
        <dbReference type="ARBA" id="ARBA00004651"/>
    </source>
</evidence>
<dbReference type="InterPro" id="IPR052518">
    <property type="entry name" value="CHR_Transporter"/>
</dbReference>
<evidence type="ECO:0000313" key="9">
    <source>
        <dbReference type="Proteomes" id="UP000664218"/>
    </source>
</evidence>
<keyword evidence="4 7" id="KW-0812">Transmembrane</keyword>
<evidence type="ECO:0000256" key="4">
    <source>
        <dbReference type="ARBA" id="ARBA00022692"/>
    </source>
</evidence>
<dbReference type="Proteomes" id="UP000664218">
    <property type="component" value="Unassembled WGS sequence"/>
</dbReference>
<evidence type="ECO:0000256" key="3">
    <source>
        <dbReference type="ARBA" id="ARBA00022475"/>
    </source>
</evidence>
<organism evidence="8 9">
    <name type="scientific">Proteiniclasticum aestuarii</name>
    <dbReference type="NCBI Taxonomy" id="2817862"/>
    <lineage>
        <taxon>Bacteria</taxon>
        <taxon>Bacillati</taxon>
        <taxon>Bacillota</taxon>
        <taxon>Clostridia</taxon>
        <taxon>Eubacteriales</taxon>
        <taxon>Clostridiaceae</taxon>
        <taxon>Proteiniclasticum</taxon>
    </lineage>
</organism>
<dbReference type="InterPro" id="IPR003370">
    <property type="entry name" value="Chromate_transpt"/>
</dbReference>
<feature type="transmembrane region" description="Helical" evidence="7">
    <location>
        <begin position="81"/>
        <end position="102"/>
    </location>
</feature>
<comment type="caution">
    <text evidence="8">The sequence shown here is derived from an EMBL/GenBank/DDBJ whole genome shotgun (WGS) entry which is preliminary data.</text>
</comment>
<sequence length="184" mass="19750">MKLIFEMFISFFKIGAFTIGGGYAMLPLIQREVVKNKKWIKEEDFLDMVVVAQSAPGPLAVNISVFTGYKVKGIPGLISTVLGATLPSFMIIILVASVFIGIESNPIVESIFKGIRPAVVALIAVPVIKLGKSAKVNRKNFILPAAVAVLVAFLKVNPIYVILSLMVIGVVVVVARRGNNGSTH</sequence>
<keyword evidence="3" id="KW-1003">Cell membrane</keyword>
<feature type="transmembrane region" description="Helical" evidence="7">
    <location>
        <begin position="142"/>
        <end position="175"/>
    </location>
</feature>
<protein>
    <submittedName>
        <fullName evidence="8">Chromate transporter</fullName>
    </submittedName>
</protein>
<keyword evidence="9" id="KW-1185">Reference proteome</keyword>
<dbReference type="GO" id="GO:0005886">
    <property type="term" value="C:plasma membrane"/>
    <property type="evidence" value="ECO:0007669"/>
    <property type="project" value="UniProtKB-SubCell"/>
</dbReference>
<keyword evidence="5 7" id="KW-1133">Transmembrane helix</keyword>
<dbReference type="PANTHER" id="PTHR43663:SF2">
    <property type="entry name" value="CHROMATE TRANSPORT PROTEIN-RELATED"/>
    <property type="match status" value="1"/>
</dbReference>
<keyword evidence="6 7" id="KW-0472">Membrane</keyword>
<dbReference type="RefSeq" id="WP_207599104.1">
    <property type="nucleotide sequence ID" value="NZ_JAFNJU010000004.1"/>
</dbReference>
<evidence type="ECO:0000256" key="6">
    <source>
        <dbReference type="ARBA" id="ARBA00023136"/>
    </source>
</evidence>
<dbReference type="EMBL" id="JAFNJU010000004">
    <property type="protein sequence ID" value="MBO1264581.1"/>
    <property type="molecule type" value="Genomic_DNA"/>
</dbReference>
<feature type="transmembrane region" description="Helical" evidence="7">
    <location>
        <begin position="7"/>
        <end position="29"/>
    </location>
</feature>